<organism evidence="1 2">
    <name type="scientific">Pleurodeles waltl</name>
    <name type="common">Iberian ribbed newt</name>
    <dbReference type="NCBI Taxonomy" id="8319"/>
    <lineage>
        <taxon>Eukaryota</taxon>
        <taxon>Metazoa</taxon>
        <taxon>Chordata</taxon>
        <taxon>Craniata</taxon>
        <taxon>Vertebrata</taxon>
        <taxon>Euteleostomi</taxon>
        <taxon>Amphibia</taxon>
        <taxon>Batrachia</taxon>
        <taxon>Caudata</taxon>
        <taxon>Salamandroidea</taxon>
        <taxon>Salamandridae</taxon>
        <taxon>Pleurodelinae</taxon>
        <taxon>Pleurodeles</taxon>
    </lineage>
</organism>
<accession>A0AAV7QBA1</accession>
<evidence type="ECO:0000313" key="2">
    <source>
        <dbReference type="Proteomes" id="UP001066276"/>
    </source>
</evidence>
<dbReference type="EMBL" id="JANPWB010000010">
    <property type="protein sequence ID" value="KAJ1135410.1"/>
    <property type="molecule type" value="Genomic_DNA"/>
</dbReference>
<evidence type="ECO:0000313" key="1">
    <source>
        <dbReference type="EMBL" id="KAJ1135410.1"/>
    </source>
</evidence>
<comment type="caution">
    <text evidence="1">The sequence shown here is derived from an EMBL/GenBank/DDBJ whole genome shotgun (WGS) entry which is preliminary data.</text>
</comment>
<gene>
    <name evidence="1" type="ORF">NDU88_001850</name>
</gene>
<sequence>MVREIFSVNELVVDVVDKNVIVVKEKAVHSVETVLVVAVVNNAVYVFVVDGTNKDVFVNVGTLIDDLSEDGAGKGFLKE</sequence>
<dbReference type="Proteomes" id="UP001066276">
    <property type="component" value="Chromosome 6"/>
</dbReference>
<name>A0AAV7QBA1_PLEWA</name>
<keyword evidence="2" id="KW-1185">Reference proteome</keyword>
<dbReference type="AlphaFoldDB" id="A0AAV7QBA1"/>
<proteinExistence type="predicted"/>
<reference evidence="1" key="1">
    <citation type="journal article" date="2022" name="bioRxiv">
        <title>Sequencing and chromosome-scale assembly of the giantPleurodeles waltlgenome.</title>
        <authorList>
            <person name="Brown T."/>
            <person name="Elewa A."/>
            <person name="Iarovenko S."/>
            <person name="Subramanian E."/>
            <person name="Araus A.J."/>
            <person name="Petzold A."/>
            <person name="Susuki M."/>
            <person name="Suzuki K.-i.T."/>
            <person name="Hayashi T."/>
            <person name="Toyoda A."/>
            <person name="Oliveira C."/>
            <person name="Osipova E."/>
            <person name="Leigh N.D."/>
            <person name="Simon A."/>
            <person name="Yun M.H."/>
        </authorList>
    </citation>
    <scope>NUCLEOTIDE SEQUENCE</scope>
    <source>
        <strain evidence="1">20211129_DDA</strain>
        <tissue evidence="1">Liver</tissue>
    </source>
</reference>
<protein>
    <submittedName>
        <fullName evidence="1">Uncharacterized protein</fullName>
    </submittedName>
</protein>